<keyword evidence="5" id="KW-1185">Reference proteome</keyword>
<keyword evidence="1" id="KW-0378">Hydrolase</keyword>
<evidence type="ECO:0000256" key="2">
    <source>
        <dbReference type="ARBA" id="ARBA00022806"/>
    </source>
</evidence>
<dbReference type="PANTHER" id="PTHR47958">
    <property type="entry name" value="ATP-DEPENDENT RNA HELICASE DBP3"/>
    <property type="match status" value="1"/>
</dbReference>
<accession>A0A183FGG5</accession>
<reference evidence="6" key="2">
    <citation type="submission" date="2019-09" db="UniProtKB">
        <authorList>
            <consortium name="WormBaseParasite"/>
        </authorList>
    </citation>
    <scope>IDENTIFICATION</scope>
</reference>
<reference evidence="4 5" key="1">
    <citation type="submission" date="2018-11" db="EMBL/GenBank/DDBJ databases">
        <authorList>
            <consortium name="Pathogen Informatics"/>
        </authorList>
    </citation>
    <scope>NUCLEOTIDE SEQUENCE [LARGE SCALE GENOMIC DNA]</scope>
</reference>
<dbReference type="EMBL" id="UZAH01025532">
    <property type="protein sequence ID" value="VDO65690.1"/>
    <property type="molecule type" value="Genomic_DNA"/>
</dbReference>
<keyword evidence="2" id="KW-0067">ATP-binding</keyword>
<dbReference type="GO" id="GO:0004386">
    <property type="term" value="F:helicase activity"/>
    <property type="evidence" value="ECO:0007669"/>
    <property type="project" value="UniProtKB-KW"/>
</dbReference>
<dbReference type="PROSITE" id="PS51192">
    <property type="entry name" value="HELICASE_ATP_BIND_1"/>
    <property type="match status" value="1"/>
</dbReference>
<accession>A0A3P7WWL7</accession>
<keyword evidence="2" id="KW-0347">Helicase</keyword>
<dbReference type="Pfam" id="PF00270">
    <property type="entry name" value="DEAD"/>
    <property type="match status" value="1"/>
</dbReference>
<dbReference type="SUPFAM" id="SSF52540">
    <property type="entry name" value="P-loop containing nucleoside triphosphate hydrolases"/>
    <property type="match status" value="1"/>
</dbReference>
<evidence type="ECO:0000259" key="3">
    <source>
        <dbReference type="PROSITE" id="PS51192"/>
    </source>
</evidence>
<dbReference type="GO" id="GO:0005524">
    <property type="term" value="F:ATP binding"/>
    <property type="evidence" value="ECO:0007669"/>
    <property type="project" value="InterPro"/>
</dbReference>
<dbReference type="GO" id="GO:0016787">
    <property type="term" value="F:hydrolase activity"/>
    <property type="evidence" value="ECO:0007669"/>
    <property type="project" value="UniProtKB-KW"/>
</dbReference>
<sequence>MVCAQTGSGKTAAFLLPVMSALMPSGNLSTPADRTCCPRCLIIAPTRAEVFEIYNDARKFAFGTVLHVACCYGGASVMEQRQTLSPGSTILVATLGRLKHFISEGYISLREIKYLILDEADRMLGKSFEDSMKYILKHESLSAREDRHTFMFSATFPAELQLLASQHLKKDYLIIAVGGIGVANKCIIQEIIECTSIADKKERLLELLNFDMKRYEVAKGTFNQVYLYMWLLL</sequence>
<keyword evidence="2" id="KW-0547">Nucleotide-binding</keyword>
<dbReference type="WBParaSite" id="HPBE_0000574301-mRNA-1">
    <property type="protein sequence ID" value="HPBE_0000574301-mRNA-1"/>
    <property type="gene ID" value="HPBE_0000574301"/>
</dbReference>
<dbReference type="InterPro" id="IPR014001">
    <property type="entry name" value="Helicase_ATP-bd"/>
</dbReference>
<dbReference type="OrthoDB" id="196131at2759"/>
<evidence type="ECO:0000313" key="5">
    <source>
        <dbReference type="Proteomes" id="UP000050761"/>
    </source>
</evidence>
<dbReference type="InterPro" id="IPR027417">
    <property type="entry name" value="P-loop_NTPase"/>
</dbReference>
<dbReference type="SMART" id="SM00487">
    <property type="entry name" value="DEXDc"/>
    <property type="match status" value="1"/>
</dbReference>
<protein>
    <submittedName>
        <fullName evidence="6">Helicase ATP-binding domain-containing protein</fullName>
    </submittedName>
</protein>
<dbReference type="InterPro" id="IPR000629">
    <property type="entry name" value="RNA-helicase_DEAD-box_CS"/>
</dbReference>
<gene>
    <name evidence="4" type="ORF">HPBE_LOCUS5744</name>
</gene>
<dbReference type="PROSITE" id="PS00039">
    <property type="entry name" value="DEAD_ATP_HELICASE"/>
    <property type="match status" value="1"/>
</dbReference>
<feature type="domain" description="Helicase ATP-binding" evidence="3">
    <location>
        <begin position="1"/>
        <end position="174"/>
    </location>
</feature>
<organism evidence="5 6">
    <name type="scientific">Heligmosomoides polygyrus</name>
    <name type="common">Parasitic roundworm</name>
    <dbReference type="NCBI Taxonomy" id="6339"/>
    <lineage>
        <taxon>Eukaryota</taxon>
        <taxon>Metazoa</taxon>
        <taxon>Ecdysozoa</taxon>
        <taxon>Nematoda</taxon>
        <taxon>Chromadorea</taxon>
        <taxon>Rhabditida</taxon>
        <taxon>Rhabditina</taxon>
        <taxon>Rhabditomorpha</taxon>
        <taxon>Strongyloidea</taxon>
        <taxon>Heligmosomidae</taxon>
        <taxon>Heligmosomoides</taxon>
    </lineage>
</organism>
<proteinExistence type="predicted"/>
<dbReference type="InterPro" id="IPR011545">
    <property type="entry name" value="DEAD/DEAH_box_helicase_dom"/>
</dbReference>
<evidence type="ECO:0000313" key="4">
    <source>
        <dbReference type="EMBL" id="VDO65690.1"/>
    </source>
</evidence>
<dbReference type="GO" id="GO:0003676">
    <property type="term" value="F:nucleic acid binding"/>
    <property type="evidence" value="ECO:0007669"/>
    <property type="project" value="InterPro"/>
</dbReference>
<dbReference type="Gene3D" id="3.40.50.300">
    <property type="entry name" value="P-loop containing nucleotide triphosphate hydrolases"/>
    <property type="match status" value="1"/>
</dbReference>
<dbReference type="Proteomes" id="UP000050761">
    <property type="component" value="Unassembled WGS sequence"/>
</dbReference>
<dbReference type="AlphaFoldDB" id="A0A183FGG5"/>
<evidence type="ECO:0000256" key="1">
    <source>
        <dbReference type="ARBA" id="ARBA00022801"/>
    </source>
</evidence>
<name>A0A183FGG5_HELPZ</name>
<evidence type="ECO:0000313" key="6">
    <source>
        <dbReference type="WBParaSite" id="HPBE_0000574301-mRNA-1"/>
    </source>
</evidence>